<name>A0A0D8BAY1_9ACTN</name>
<feature type="domain" description="HTH cro/C1-type" evidence="2">
    <location>
        <begin position="70"/>
        <end position="116"/>
    </location>
</feature>
<accession>A0A0D8BAY1</accession>
<dbReference type="InterPro" id="IPR001387">
    <property type="entry name" value="Cro/C1-type_HTH"/>
</dbReference>
<gene>
    <name evidence="3" type="ORF">FF36_04233</name>
</gene>
<dbReference type="CDD" id="cd00093">
    <property type="entry name" value="HTH_XRE"/>
    <property type="match status" value="1"/>
</dbReference>
<dbReference type="PROSITE" id="PS50943">
    <property type="entry name" value="HTH_CROC1"/>
    <property type="match status" value="1"/>
</dbReference>
<dbReference type="Pfam" id="PF13560">
    <property type="entry name" value="HTH_31"/>
    <property type="match status" value="1"/>
</dbReference>
<dbReference type="PANTHER" id="PTHR35010">
    <property type="entry name" value="BLL4672 PROTEIN-RELATED"/>
    <property type="match status" value="1"/>
</dbReference>
<dbReference type="Gene3D" id="3.30.450.180">
    <property type="match status" value="1"/>
</dbReference>
<dbReference type="SMART" id="SM00530">
    <property type="entry name" value="HTH_XRE"/>
    <property type="match status" value="1"/>
</dbReference>
<feature type="region of interest" description="Disordered" evidence="1">
    <location>
        <begin position="51"/>
        <end position="71"/>
    </location>
</feature>
<dbReference type="SUPFAM" id="SSF47413">
    <property type="entry name" value="lambda repressor-like DNA-binding domains"/>
    <property type="match status" value="1"/>
</dbReference>
<dbReference type="GO" id="GO:0003677">
    <property type="term" value="F:DNA binding"/>
    <property type="evidence" value="ECO:0007669"/>
    <property type="project" value="InterPro"/>
</dbReference>
<organism evidence="3 4">
    <name type="scientific">Frankia torreyi</name>
    <dbReference type="NCBI Taxonomy" id="1856"/>
    <lineage>
        <taxon>Bacteria</taxon>
        <taxon>Bacillati</taxon>
        <taxon>Actinomycetota</taxon>
        <taxon>Actinomycetes</taxon>
        <taxon>Frankiales</taxon>
        <taxon>Frankiaceae</taxon>
        <taxon>Frankia</taxon>
    </lineage>
</organism>
<dbReference type="Pfam" id="PF17765">
    <property type="entry name" value="MLTR_LBD"/>
    <property type="match status" value="1"/>
</dbReference>
<dbReference type="AlphaFoldDB" id="A0A0D8BAY1"/>
<protein>
    <submittedName>
        <fullName evidence="3">Helix-turn-helix domain</fullName>
    </submittedName>
</protein>
<evidence type="ECO:0000313" key="3">
    <source>
        <dbReference type="EMBL" id="KJE21423.1"/>
    </source>
</evidence>
<dbReference type="Proteomes" id="UP000032545">
    <property type="component" value="Unassembled WGS sequence"/>
</dbReference>
<keyword evidence="4" id="KW-1185">Reference proteome</keyword>
<reference evidence="3 4" key="2">
    <citation type="journal article" date="2016" name="Genome Announc.">
        <title>Permanent Draft Genome Sequences for Two Variants of Frankia sp. Strain CpI1, the First Frankia Strain Isolated from Root Nodules of Comptonia peregrina.</title>
        <authorList>
            <person name="Oshone R."/>
            <person name="Hurst S.G.IV."/>
            <person name="Abebe-Akele F."/>
            <person name="Simpson S."/>
            <person name="Morris K."/>
            <person name="Thomas W.K."/>
            <person name="Tisa L.S."/>
        </authorList>
    </citation>
    <scope>NUCLEOTIDE SEQUENCE [LARGE SCALE GENOMIC DNA]</scope>
    <source>
        <strain evidence="4">CpI1-S</strain>
    </source>
</reference>
<comment type="caution">
    <text evidence="3">The sequence shown here is derived from an EMBL/GenBank/DDBJ whole genome shotgun (WGS) entry which is preliminary data.</text>
</comment>
<reference evidence="4" key="1">
    <citation type="submission" date="2015-02" db="EMBL/GenBank/DDBJ databases">
        <title>Draft Genome of Frankia sp. CpI1-S.</title>
        <authorList>
            <person name="Oshone R.T."/>
            <person name="Ngom M."/>
            <person name="Ghodhbane-Gtari F."/>
            <person name="Gtari M."/>
            <person name="Morris K."/>
            <person name="Thomas K."/>
            <person name="Sen A."/>
            <person name="Tisa L.S."/>
        </authorList>
    </citation>
    <scope>NUCLEOTIDE SEQUENCE [LARGE SCALE GENOMIC DNA]</scope>
    <source>
        <strain evidence="4">CpI1-S</strain>
    </source>
</reference>
<evidence type="ECO:0000256" key="1">
    <source>
        <dbReference type="SAM" id="MobiDB-lite"/>
    </source>
</evidence>
<dbReference type="PANTHER" id="PTHR35010:SF2">
    <property type="entry name" value="BLL4672 PROTEIN"/>
    <property type="match status" value="1"/>
</dbReference>
<evidence type="ECO:0000259" key="2">
    <source>
        <dbReference type="PROSITE" id="PS50943"/>
    </source>
</evidence>
<sequence>MFPGKVSPRKPAAWIPEIAEVTTRMDAARDTTRMDAARELAVFLRDRRERTSPVEAAGPAGRRRSRRTPGLRREELAELAGVSVDYVTRVEQGRLHPSPEVLDALALALRLSPDERAYLFDLARLRPTAAAARARVDHGSVDGTGNAHPLARLVHDLSPLPAMLFDHRFDILAWNPEMAGLMQLDFGALPDRQRNTLWLCVLHPALLEFYRDREQILREGIADLRAAWGAHPDDPSLIRLVDDLTTGSAEFARLWAMRDVRVNGRGRKRLRHGRLGPVCVEFEVLCPMQDPDQRLVIYRAGDAPSRSALETIAREAALEREASPALVPAD</sequence>
<proteinExistence type="predicted"/>
<dbReference type="EMBL" id="JYFN01000037">
    <property type="protein sequence ID" value="KJE21423.1"/>
    <property type="molecule type" value="Genomic_DNA"/>
</dbReference>
<dbReference type="InterPro" id="IPR010982">
    <property type="entry name" value="Lambda_DNA-bd_dom_sf"/>
</dbReference>
<dbReference type="PATRIC" id="fig|1502723.3.peg.3953"/>
<dbReference type="Gene3D" id="1.10.260.40">
    <property type="entry name" value="lambda repressor-like DNA-binding domains"/>
    <property type="match status" value="1"/>
</dbReference>
<evidence type="ECO:0000313" key="4">
    <source>
        <dbReference type="Proteomes" id="UP000032545"/>
    </source>
</evidence>
<feature type="compositionally biased region" description="Basic residues" evidence="1">
    <location>
        <begin position="61"/>
        <end position="70"/>
    </location>
</feature>
<dbReference type="InterPro" id="IPR041413">
    <property type="entry name" value="MLTR_LBD"/>
</dbReference>